<feature type="coiled-coil region" evidence="3">
    <location>
        <begin position="20"/>
        <end position="47"/>
    </location>
</feature>
<name>A0A4D6GT55_HALS9</name>
<dbReference type="InterPro" id="IPR027417">
    <property type="entry name" value="P-loop_NTPase"/>
</dbReference>
<dbReference type="GO" id="GO:0005525">
    <property type="term" value="F:GTP binding"/>
    <property type="evidence" value="ECO:0007669"/>
    <property type="project" value="UniProtKB-KW"/>
</dbReference>
<dbReference type="PROSITE" id="PS51880">
    <property type="entry name" value="TGS"/>
    <property type="match status" value="1"/>
</dbReference>
<evidence type="ECO:0000256" key="1">
    <source>
        <dbReference type="ARBA" id="ARBA00022741"/>
    </source>
</evidence>
<evidence type="ECO:0000259" key="5">
    <source>
        <dbReference type="PROSITE" id="PS51880"/>
    </source>
</evidence>
<reference evidence="6" key="3">
    <citation type="journal article" name="MicrobiologyOpen">
        <title>Whole-genome comparison between the type strain of Halobacterium salinarum (DSM 3754(T)) and the laboratory strains R1 and NRC-1.</title>
        <authorList>
            <person name="Pfeiffer F."/>
            <person name="Losensky G."/>
            <person name="Marchfelder A."/>
            <person name="Habermann B."/>
            <person name="Dyall-Smith M."/>
        </authorList>
    </citation>
    <scope>NUCLEOTIDE SEQUENCE</scope>
    <source>
        <strain evidence="6">91-R6</strain>
    </source>
</reference>
<dbReference type="EMBL" id="CP038631">
    <property type="protein sequence ID" value="QCC44950.1"/>
    <property type="molecule type" value="Genomic_DNA"/>
</dbReference>
<dbReference type="SMR" id="A0A4D6GT55"/>
<dbReference type="InterPro" id="IPR031662">
    <property type="entry name" value="GTP-binding_2"/>
</dbReference>
<dbReference type="InterPro" id="IPR004095">
    <property type="entry name" value="TGS"/>
</dbReference>
<feature type="domain" description="OBG-type G" evidence="4">
    <location>
        <begin position="62"/>
        <end position="293"/>
    </location>
</feature>
<dbReference type="Pfam" id="PF16897">
    <property type="entry name" value="MMR_HSR1_Xtn"/>
    <property type="match status" value="1"/>
</dbReference>
<dbReference type="AlphaFoldDB" id="A0A4D6GT55"/>
<dbReference type="NCBIfam" id="TIGR00231">
    <property type="entry name" value="small_GTP"/>
    <property type="match status" value="1"/>
</dbReference>
<dbReference type="InterPro" id="IPR031167">
    <property type="entry name" value="G_OBG"/>
</dbReference>
<evidence type="ECO:0000313" key="8">
    <source>
        <dbReference type="Proteomes" id="UP000296216"/>
    </source>
</evidence>
<dbReference type="InterPro" id="IPR012676">
    <property type="entry name" value="TGS-like"/>
</dbReference>
<evidence type="ECO:0000313" key="9">
    <source>
        <dbReference type="Proteomes" id="UP000323075"/>
    </source>
</evidence>
<dbReference type="Pfam" id="PF01926">
    <property type="entry name" value="MMR_HSR1"/>
    <property type="match status" value="1"/>
</dbReference>
<dbReference type="PROSITE" id="PS51710">
    <property type="entry name" value="G_OBG"/>
    <property type="match status" value="1"/>
</dbReference>
<keyword evidence="2" id="KW-0342">GTP-binding</keyword>
<dbReference type="SUPFAM" id="SSF52540">
    <property type="entry name" value="P-loop containing nucleoside triphosphate hydrolases"/>
    <property type="match status" value="1"/>
</dbReference>
<dbReference type="PANTHER" id="PTHR43127">
    <property type="entry name" value="DEVELOPMENTALLY-REGULATED GTP-BINDING PROTEIN 2"/>
    <property type="match status" value="1"/>
</dbReference>
<protein>
    <submittedName>
        <fullName evidence="6">GTP-binding protein Drg</fullName>
    </submittedName>
</protein>
<dbReference type="InterPro" id="IPR006074">
    <property type="entry name" value="GTP1-OBG_CS"/>
</dbReference>
<sequence length="370" mass="40329">MGLEEDIESLEEEIANTPYNKSTEAHIGRLKAKLAEQKEKLEAQQSGSGGGGGYAVEQHGDATVALVGFPSVGKSSLINAMTNADSEVGAYEFTTLNVNPGMLEYRGANIQLLDVPGLIEGAAGGRGGGKEILSVIRGADLVIFVLSAFEIEQYDRLAEELYNVNIRVDAEPPSVTVRRKGKDGIDVNTSGELELDSDTVKGILRERGFINANVTIRGNPSVDRLIDGVMDNRVYMPSLVTVNKVDLIEPSYAGTMKDALRDHGVSPDDAIFISAAEEKGLDVLKERMWRALGLIRIYMDKPGRGVDREEPLIIRRGETVDDAVQKLGGTLDERFRFARVTGPSAQHDDQQVGRDHVLEDEDVLRVVARR</sequence>
<dbReference type="GO" id="GO:0003924">
    <property type="term" value="F:GTPase activity"/>
    <property type="evidence" value="ECO:0007669"/>
    <property type="project" value="InterPro"/>
</dbReference>
<reference evidence="7 9" key="2">
    <citation type="submission" date="2019-07" db="EMBL/GenBank/DDBJ databases">
        <title>Genomic Encyclopedia of Archaeal and Bacterial Type Strains, Phase II (KMG-II): from individual species to whole genera.</title>
        <authorList>
            <person name="Goeker M."/>
        </authorList>
    </citation>
    <scope>NUCLEOTIDE SEQUENCE [LARGE SCALE GENOMIC DNA]</scope>
    <source>
        <strain evidence="7 9">DSM 3754</strain>
    </source>
</reference>
<evidence type="ECO:0000313" key="6">
    <source>
        <dbReference type="EMBL" id="QCC44950.1"/>
    </source>
</evidence>
<proteinExistence type="predicted"/>
<reference evidence="6 8" key="1">
    <citation type="journal article" date="2019" name="Microbiol. Resour. Announc.">
        <title>The Genome Sequence of the Halobacterium salinarum Type Strain Is Closely Related to That of Laboratory Strains NRC-1 and R1.</title>
        <authorList>
            <person name="Pfeiffer F."/>
            <person name="Marchfelder A."/>
            <person name="Habermann B."/>
            <person name="Dyall-Smith M.L."/>
        </authorList>
    </citation>
    <scope>NUCLEOTIDE SEQUENCE [LARGE SCALE GENOMIC DNA]</scope>
    <source>
        <strain evidence="6">91-R6</strain>
        <strain evidence="8">ATCC 33171 / DSM 3754 / JCM 8978 / NBRC 102687 / NCIMB 764 / 91-R6</strain>
    </source>
</reference>
<evidence type="ECO:0000256" key="2">
    <source>
        <dbReference type="ARBA" id="ARBA00023134"/>
    </source>
</evidence>
<gene>
    <name evidence="6" type="primary">drg</name>
    <name evidence="7" type="ORF">APQ99_01614</name>
    <name evidence="6" type="ORF">HBSAL_06465</name>
</gene>
<dbReference type="EMBL" id="VRYN01000003">
    <property type="protein sequence ID" value="TYO76062.1"/>
    <property type="molecule type" value="Genomic_DNA"/>
</dbReference>
<dbReference type="InterPro" id="IPR045001">
    <property type="entry name" value="DRG"/>
</dbReference>
<dbReference type="CDD" id="cd01896">
    <property type="entry name" value="DRG"/>
    <property type="match status" value="1"/>
</dbReference>
<accession>A0A4D6GT55</accession>
<dbReference type="SUPFAM" id="SSF81271">
    <property type="entry name" value="TGS-like"/>
    <property type="match status" value="1"/>
</dbReference>
<keyword evidence="3" id="KW-0175">Coiled coil</keyword>
<feature type="domain" description="TGS" evidence="5">
    <location>
        <begin position="293"/>
        <end position="368"/>
    </location>
</feature>
<dbReference type="Gene3D" id="3.40.50.300">
    <property type="entry name" value="P-loop containing nucleotide triphosphate hydrolases"/>
    <property type="match status" value="1"/>
</dbReference>
<dbReference type="Gene3D" id="3.10.20.30">
    <property type="match status" value="1"/>
</dbReference>
<dbReference type="InterPro" id="IPR005225">
    <property type="entry name" value="Small_GTP-bd"/>
</dbReference>
<keyword evidence="1" id="KW-0547">Nucleotide-binding</keyword>
<dbReference type="InterPro" id="IPR006073">
    <property type="entry name" value="GTP-bd"/>
</dbReference>
<dbReference type="RefSeq" id="WP_010902798.1">
    <property type="nucleotide sequence ID" value="NZ_VRYN01000003.1"/>
</dbReference>
<dbReference type="Proteomes" id="UP000296216">
    <property type="component" value="Chromosome"/>
</dbReference>
<dbReference type="InterPro" id="IPR012675">
    <property type="entry name" value="Beta-grasp_dom_sf"/>
</dbReference>
<dbReference type="GeneID" id="68693895"/>
<dbReference type="Gene3D" id="6.10.140.1070">
    <property type="match status" value="1"/>
</dbReference>
<dbReference type="Proteomes" id="UP000323075">
    <property type="component" value="Unassembled WGS sequence"/>
</dbReference>
<evidence type="ECO:0000313" key="7">
    <source>
        <dbReference type="EMBL" id="TYO76062.1"/>
    </source>
</evidence>
<dbReference type="PRINTS" id="PR00326">
    <property type="entry name" value="GTP1OBG"/>
</dbReference>
<dbReference type="PROSITE" id="PS00905">
    <property type="entry name" value="GTP1_OBG"/>
    <property type="match status" value="1"/>
</dbReference>
<evidence type="ECO:0000259" key="4">
    <source>
        <dbReference type="PROSITE" id="PS51710"/>
    </source>
</evidence>
<organism evidence="6 8">
    <name type="scientific">Halobacterium salinarum (strain ATCC 33171 / DSM 3754 / JCM 8978 / NBRC 102687 / NCIMB 764 / 91-R6)</name>
    <dbReference type="NCBI Taxonomy" id="2597657"/>
    <lineage>
        <taxon>Archaea</taxon>
        <taxon>Methanobacteriati</taxon>
        <taxon>Methanobacteriota</taxon>
        <taxon>Stenosarchaea group</taxon>
        <taxon>Halobacteria</taxon>
        <taxon>Halobacteriales</taxon>
        <taxon>Halobacteriaceae</taxon>
        <taxon>Halobacterium</taxon>
    </lineage>
</organism>
<evidence type="ECO:0000256" key="3">
    <source>
        <dbReference type="SAM" id="Coils"/>
    </source>
</evidence>
<dbReference type="Pfam" id="PF02824">
    <property type="entry name" value="TGS"/>
    <property type="match status" value="1"/>
</dbReference>